<protein>
    <recommendedName>
        <fullName evidence="3">Helicase/UvrB N-terminal domain-containing protein</fullName>
    </recommendedName>
</protein>
<evidence type="ECO:0000313" key="1">
    <source>
        <dbReference type="EMBL" id="AOW20741.1"/>
    </source>
</evidence>
<gene>
    <name evidence="1" type="ORF">LPB138_08660</name>
</gene>
<sequence length="404" mass="47510">MKNNISKRRIFNQLEIDKYFEEKIEGKEKTEELEEVEKEHFGYTDDEEWLKNYQDKFNIRNFDIHIITVNALLGNSVESLFQARKKTEYFNRLLGYCEKTNKKLVFVYDEIHASIHNFKEEFIYKLWNYHGLVHKNYIVSATYNEASKEVIKYLSEFTDNTIKIIESTRLPVKERQSDLFLNFYIDRNIEKDETLFELIKELLDSGKKFDLLVYSKKLVQKLTSSKSRIGQLFISREADINKSINDPFSHDDGSIGYDKEKINIGTKFSTGISIEHDEHTYIVIFPKDLNVEFIDNKGIFTMGSNTVIQALARQRKKGEIHLFMPPPIDINEDTLPLSYTANQKNTILDVFKEGKKYGEKTIDYSCINGQGLELNKTYNKLYREVELAIEKIETADRDTKLNMY</sequence>
<dbReference type="KEGG" id="lul:LPB138_08660"/>
<evidence type="ECO:0008006" key="3">
    <source>
        <dbReference type="Google" id="ProtNLM"/>
    </source>
</evidence>
<dbReference type="EMBL" id="CP017478">
    <property type="protein sequence ID" value="AOW20741.1"/>
    <property type="molecule type" value="Genomic_DNA"/>
</dbReference>
<dbReference type="Proteomes" id="UP000176050">
    <property type="component" value="Chromosome"/>
</dbReference>
<accession>A0A1D8P879</accession>
<dbReference type="OrthoDB" id="642699at2"/>
<proteinExistence type="predicted"/>
<dbReference type="AlphaFoldDB" id="A0A1D8P879"/>
<dbReference type="RefSeq" id="WP_070236905.1">
    <property type="nucleotide sequence ID" value="NZ_CP017478.1"/>
</dbReference>
<reference evidence="1 2" key="1">
    <citation type="submission" date="2016-10" db="EMBL/GenBank/DDBJ databases">
        <title>Lutibacter sp. LPB0138, isolated from marine gastropod.</title>
        <authorList>
            <person name="Kim E."/>
            <person name="Yi H."/>
        </authorList>
    </citation>
    <scope>NUCLEOTIDE SEQUENCE [LARGE SCALE GENOMIC DNA]</scope>
    <source>
        <strain evidence="1 2">LPB0138</strain>
    </source>
</reference>
<keyword evidence="2" id="KW-1185">Reference proteome</keyword>
<evidence type="ECO:0000313" key="2">
    <source>
        <dbReference type="Proteomes" id="UP000176050"/>
    </source>
</evidence>
<dbReference type="STRING" id="1850246.LPB138_08660"/>
<organism evidence="1 2">
    <name type="scientific">Urechidicola croceus</name>
    <dbReference type="NCBI Taxonomy" id="1850246"/>
    <lineage>
        <taxon>Bacteria</taxon>
        <taxon>Pseudomonadati</taxon>
        <taxon>Bacteroidota</taxon>
        <taxon>Flavobacteriia</taxon>
        <taxon>Flavobacteriales</taxon>
        <taxon>Flavobacteriaceae</taxon>
        <taxon>Urechidicola</taxon>
    </lineage>
</organism>
<name>A0A1D8P879_9FLAO</name>